<protein>
    <submittedName>
        <fullName evidence="1">Uncharacterized protein</fullName>
    </submittedName>
</protein>
<evidence type="ECO:0000313" key="2">
    <source>
        <dbReference type="Proteomes" id="UP000019376"/>
    </source>
</evidence>
<dbReference type="HOGENOM" id="CLU_1661387_0_0_1"/>
<organism evidence="1 2">
    <name type="scientific">Penicillium oxalicum (strain 114-2 / CGMCC 5302)</name>
    <name type="common">Penicillium decumbens</name>
    <dbReference type="NCBI Taxonomy" id="933388"/>
    <lineage>
        <taxon>Eukaryota</taxon>
        <taxon>Fungi</taxon>
        <taxon>Dikarya</taxon>
        <taxon>Ascomycota</taxon>
        <taxon>Pezizomycotina</taxon>
        <taxon>Eurotiomycetes</taxon>
        <taxon>Eurotiomycetidae</taxon>
        <taxon>Eurotiales</taxon>
        <taxon>Aspergillaceae</taxon>
        <taxon>Penicillium</taxon>
    </lineage>
</organism>
<name>S7ZSD7_PENO1</name>
<sequence>MGTETFWVKEDRSLKSRRKATEGQRKLAGSSFFFDQRLILPLSLSPRSFSQSSVWEVSAWNQLHLFVTTFEALFFDPVPSSTDIDLRLKFTPSAESLKVPSLQRLYCHSGVWSSLSPSELCRDHTYSLITFWLLFLTRRPVALLLRRIALTSTLPCGGS</sequence>
<dbReference type="AlphaFoldDB" id="S7ZSD7"/>
<dbReference type="Proteomes" id="UP000019376">
    <property type="component" value="Unassembled WGS sequence"/>
</dbReference>
<keyword evidence="2" id="KW-1185">Reference proteome</keyword>
<dbReference type="EMBL" id="KB644415">
    <property type="protein sequence ID" value="EPS33630.1"/>
    <property type="molecule type" value="Genomic_DNA"/>
</dbReference>
<gene>
    <name evidence="1" type="ORF">PDE_08592</name>
</gene>
<reference evidence="1 2" key="1">
    <citation type="journal article" date="2013" name="PLoS ONE">
        <title>Genomic and secretomic analyses reveal unique features of the lignocellulolytic enzyme system of Penicillium decumbens.</title>
        <authorList>
            <person name="Liu G."/>
            <person name="Zhang L."/>
            <person name="Wei X."/>
            <person name="Zou G."/>
            <person name="Qin Y."/>
            <person name="Ma L."/>
            <person name="Li J."/>
            <person name="Zheng H."/>
            <person name="Wang S."/>
            <person name="Wang C."/>
            <person name="Xun L."/>
            <person name="Zhao G.-P."/>
            <person name="Zhou Z."/>
            <person name="Qu Y."/>
        </authorList>
    </citation>
    <scope>NUCLEOTIDE SEQUENCE [LARGE SCALE GENOMIC DNA]</scope>
    <source>
        <strain evidence="2">114-2 / CGMCC 5302</strain>
    </source>
</reference>
<evidence type="ECO:0000313" key="1">
    <source>
        <dbReference type="EMBL" id="EPS33630.1"/>
    </source>
</evidence>
<proteinExistence type="predicted"/>
<accession>S7ZSD7</accession>